<feature type="compositionally biased region" description="Acidic residues" evidence="13">
    <location>
        <begin position="664"/>
        <end position="674"/>
    </location>
</feature>
<dbReference type="CDD" id="cd14046">
    <property type="entry name" value="STKc_EIF2AK4_GCN2_rpt2"/>
    <property type="match status" value="1"/>
</dbReference>
<evidence type="ECO:0000256" key="6">
    <source>
        <dbReference type="ARBA" id="ARBA00022840"/>
    </source>
</evidence>
<dbReference type="EC" id="2.7.11.1" evidence="1"/>
<feature type="binding site" evidence="11">
    <location>
        <begin position="543"/>
        <end position="551"/>
    </location>
    <ligand>
        <name>ATP</name>
        <dbReference type="ChEBI" id="CHEBI:30616"/>
    </ligand>
</feature>
<proteinExistence type="inferred from homology"/>
<dbReference type="Proteomes" id="UP000826195">
    <property type="component" value="Unassembled WGS sequence"/>
</dbReference>
<evidence type="ECO:0000256" key="8">
    <source>
        <dbReference type="ARBA" id="ARBA00047899"/>
    </source>
</evidence>
<dbReference type="InterPro" id="IPR000719">
    <property type="entry name" value="Prot_kinase_dom"/>
</dbReference>
<dbReference type="InterPro" id="IPR008271">
    <property type="entry name" value="Ser/Thr_kinase_AS"/>
</dbReference>
<evidence type="ECO:0000256" key="5">
    <source>
        <dbReference type="ARBA" id="ARBA00022777"/>
    </source>
</evidence>
<evidence type="ECO:0000259" key="14">
    <source>
        <dbReference type="PROSITE" id="PS50011"/>
    </source>
</evidence>
<evidence type="ECO:0000256" key="13">
    <source>
        <dbReference type="SAM" id="MobiDB-lite"/>
    </source>
</evidence>
<feature type="region of interest" description="Disordered" evidence="13">
    <location>
        <begin position="511"/>
        <end position="530"/>
    </location>
</feature>
<evidence type="ECO:0000256" key="1">
    <source>
        <dbReference type="ARBA" id="ARBA00012513"/>
    </source>
</evidence>
<dbReference type="GO" id="GO:0004694">
    <property type="term" value="F:eukaryotic translation initiation factor 2alpha kinase activity"/>
    <property type="evidence" value="ECO:0007669"/>
    <property type="project" value="InterPro"/>
</dbReference>
<evidence type="ECO:0000256" key="7">
    <source>
        <dbReference type="ARBA" id="ARBA00037982"/>
    </source>
</evidence>
<sequence length="1600" mass="184577">MSQESCQDRQNNEFEVLKSIFGDDLEDMRNNKNKRKWQPLNIKVTLTPSQGMSGPVQVYAQIDLHVMCGESYPEDPPHIKLKNSLGLSNQQIAVLYSELESLADKLKGEVVIFELTQHVQKFLYEHNKPSYNSFYEEMVSRRQEQIQSEMHKKQLKESQERQVLQDEIHRRQEALKAELRDRKRMARLSLESNETSQSIPSSPHERIRTYSRRRCLSSSESPDSLLSEHRATKILHFISNRGERQIQLGKCLGKSVKGSVVYDGVDIKAVEHLAVTEWTLKYTPVDKKNSEADTLNLQQLLKQVGSIEQELNHLQKLHHPNLVHYLDIKYSQTEDSIVVYILQEFVVGTTCSFFRKENIPVNIDTLRYLATGILSVLEYLHENNITHKDLRDSNIYIDSKGIVKVSDYSLHKRLSNIYNLSCLGKANNNFATIQGRGKKEIDIYRFGLLLLTLLNVKKVSDNEAEWGLNIPVLLKDFLSKCLNSNERLRWSAKQLQQHNFIRIPLISELSSPKHSDKQENNLETEEPTSDSRMKNEFKILESLGEGAFGDVWKVRNKLDGRVYAIKRIALDPKSKQSNKKMIREVKLLSRLNHENVVRYYNSWIENVNISNVKRHSSSLLDQMSVNEEKTEKIKDHNLKSFESRSVTISEEDSSSSSSSSSDDSSSEEESEDEEGFFHSPQKSEESSDGIEFKVDSESQISKAESFETSEKITSEENSTVEHKTKFMYIQMEFCEKSTLRTAIDNNLYEDKDRLWRLFREMVEGIAYIHQQGMIHRDLKPVNIFLDSNDHVKIGDFGLATTNILCSVVQTIDNERKVELDNKNDIIIDEPRSMTGQVGTALYVAPELRNEVAKARYNQKVDIYSLGIILFEMCCKPPDTKMERVTILQKVRSKEIILPPDMTETEMPHQTHLLRWLLNHDPNQRPTAQELLMSEYLPPPLLEEAELQEMVQHTLSNSQSKAYKYLISCCFAQKVSQAEDINYDMTVLNRPANSSSSVVNRLLHDHVKSIVVEVFQRHGGVNLATPLLMPKSGHLYDHTETCVKLMTHSGSIVTIPHDLRAPFARYVAWNDILHLRRYVIERVFREEKVHGFHPKELYECAFDIISSTVDLMAEAELIRIVWEIFNDFSDMRQFDFTVRLNHTSLFEAVLIYCGIGLEKFQEIFSINDNAQDGKNSKFSAQSYLENLGLSDQVIETLINLSTTENNALKIASFLKKLTLRMGDAAILAKNALREIETVTAHIGALGGVKWPIVIAPLLTHNMKQHRGIIFQITCDFKRRRRRVGQEIIAAGGRYDKMLQVFERISERSGLTSKENRHHGVGISISLDRLVSVIQELLLEDSNIEINVKKFGINIAVGLINKKNKREHELADLLRQLWSLDLRVTKLDFNKTEEMLDYCRKNLIPCVIILDDEKENLSVHFWERKMKRFKEQKMSTTEFTEYLRKPNTTSQQTDPPPVLHRSESKINNMEPTTNAHNTSINVNINFVLSEKDKLSSSGRKSYRNSMLAQLSSSLHRISYKDPIEVFAVFLEMPVIKTIFGLLELDEKEQDFQRSVQSVIEEHPYHKKSIKQVCDEMRKVRNEKQRPVLVLYSLTDGRFVIFI</sequence>
<evidence type="ECO:0000313" key="17">
    <source>
        <dbReference type="Proteomes" id="UP000826195"/>
    </source>
</evidence>
<protein>
    <recommendedName>
        <fullName evidence="1">non-specific serine/threonine protein kinase</fullName>
        <ecNumber evidence="1">2.7.11.1</ecNumber>
    </recommendedName>
</protein>
<feature type="region of interest" description="Disordered" evidence="13">
    <location>
        <begin position="188"/>
        <end position="213"/>
    </location>
</feature>
<dbReference type="Gene3D" id="1.10.510.10">
    <property type="entry name" value="Transferase(Phosphotransferase) domain 1"/>
    <property type="match status" value="2"/>
</dbReference>
<dbReference type="GO" id="GO:0000077">
    <property type="term" value="P:DNA damage checkpoint signaling"/>
    <property type="evidence" value="ECO:0007669"/>
    <property type="project" value="InterPro"/>
</dbReference>
<dbReference type="SUPFAM" id="SSF55681">
    <property type="entry name" value="Class II aaRS and biotin synthetases"/>
    <property type="match status" value="1"/>
</dbReference>
<keyword evidence="2" id="KW-0723">Serine/threonine-protein kinase</keyword>
<feature type="compositionally biased region" description="Basic and acidic residues" evidence="13">
    <location>
        <begin position="511"/>
        <end position="520"/>
    </location>
</feature>
<dbReference type="InterPro" id="IPR016255">
    <property type="entry name" value="Gcn2"/>
</dbReference>
<dbReference type="GO" id="GO:0005634">
    <property type="term" value="C:nucleus"/>
    <property type="evidence" value="ECO:0007669"/>
    <property type="project" value="TreeGrafter"/>
</dbReference>
<dbReference type="PANTHER" id="PTHR11042">
    <property type="entry name" value="EUKARYOTIC TRANSLATION INITIATION FACTOR 2-ALPHA KINASE EIF2-ALPHA KINASE -RELATED"/>
    <property type="match status" value="1"/>
</dbReference>
<dbReference type="SUPFAM" id="SSF54495">
    <property type="entry name" value="UBC-like"/>
    <property type="match status" value="1"/>
</dbReference>
<name>A0AAV7J1C9_COTGL</name>
<dbReference type="InterPro" id="IPR016135">
    <property type="entry name" value="UBQ-conjugating_enzyme/RWD"/>
</dbReference>
<dbReference type="InterPro" id="IPR050339">
    <property type="entry name" value="CC_SR_Kinase"/>
</dbReference>
<dbReference type="Pfam" id="PF00069">
    <property type="entry name" value="Pkinase"/>
    <property type="match status" value="3"/>
</dbReference>
<feature type="region of interest" description="Disordered" evidence="13">
    <location>
        <begin position="644"/>
        <end position="717"/>
    </location>
</feature>
<dbReference type="PROSITE" id="PS00107">
    <property type="entry name" value="PROTEIN_KINASE_ATP"/>
    <property type="match status" value="1"/>
</dbReference>
<dbReference type="SUPFAM" id="SSF56112">
    <property type="entry name" value="Protein kinase-like (PK-like)"/>
    <property type="match status" value="2"/>
</dbReference>
<evidence type="ECO:0000256" key="3">
    <source>
        <dbReference type="ARBA" id="ARBA00022679"/>
    </source>
</evidence>
<evidence type="ECO:0000259" key="15">
    <source>
        <dbReference type="PROSITE" id="PS50908"/>
    </source>
</evidence>
<keyword evidence="4 11" id="KW-0547">Nucleotide-binding</keyword>
<accession>A0AAV7J1C9</accession>
<dbReference type="PIRSF" id="PIRSF000660">
    <property type="entry name" value="Ser/Thr_PK_GCN2"/>
    <property type="match status" value="1"/>
</dbReference>
<dbReference type="PROSITE" id="PS00108">
    <property type="entry name" value="PROTEIN_KINASE_ST"/>
    <property type="match status" value="1"/>
</dbReference>
<dbReference type="PROSITE" id="PS50908">
    <property type="entry name" value="RWD"/>
    <property type="match status" value="1"/>
</dbReference>
<keyword evidence="3" id="KW-0808">Transferase</keyword>
<dbReference type="Gene3D" id="3.30.200.20">
    <property type="entry name" value="Phosphorylase Kinase, domain 1"/>
    <property type="match status" value="1"/>
</dbReference>
<dbReference type="Gene3D" id="3.30.930.10">
    <property type="entry name" value="Bira Bifunctional Protein, Domain 2"/>
    <property type="match status" value="1"/>
</dbReference>
<organism evidence="16 17">
    <name type="scientific">Cotesia glomerata</name>
    <name type="common">Lepidopteran parasitic wasp</name>
    <name type="synonym">Apanteles glomeratus</name>
    <dbReference type="NCBI Taxonomy" id="32391"/>
    <lineage>
        <taxon>Eukaryota</taxon>
        <taxon>Metazoa</taxon>
        <taxon>Ecdysozoa</taxon>
        <taxon>Arthropoda</taxon>
        <taxon>Hexapoda</taxon>
        <taxon>Insecta</taxon>
        <taxon>Pterygota</taxon>
        <taxon>Neoptera</taxon>
        <taxon>Endopterygota</taxon>
        <taxon>Hymenoptera</taxon>
        <taxon>Apocrita</taxon>
        <taxon>Ichneumonoidea</taxon>
        <taxon>Braconidae</taxon>
        <taxon>Microgastrinae</taxon>
        <taxon>Cotesia</taxon>
    </lineage>
</organism>
<feature type="binding site" evidence="11 12">
    <location>
        <position position="566"/>
    </location>
    <ligand>
        <name>ATP</name>
        <dbReference type="ChEBI" id="CHEBI:30616"/>
    </ligand>
</feature>
<keyword evidence="17" id="KW-1185">Reference proteome</keyword>
<dbReference type="InterPro" id="IPR006575">
    <property type="entry name" value="RWD_dom"/>
</dbReference>
<comment type="caution">
    <text evidence="16">The sequence shown here is derived from an EMBL/GenBank/DDBJ whole genome shotgun (WGS) entry which is preliminary data.</text>
</comment>
<dbReference type="InterPro" id="IPR011009">
    <property type="entry name" value="Kinase-like_dom_sf"/>
</dbReference>
<comment type="similarity">
    <text evidence="7">Belongs to the protein kinase superfamily. Ser/Thr protein kinase family. GCN2 subfamily.</text>
</comment>
<evidence type="ECO:0000256" key="12">
    <source>
        <dbReference type="PROSITE-ProRule" id="PRU10141"/>
    </source>
</evidence>
<dbReference type="CDD" id="cd23823">
    <property type="entry name" value="RWD_GCN2"/>
    <property type="match status" value="1"/>
</dbReference>
<evidence type="ECO:0000256" key="9">
    <source>
        <dbReference type="ARBA" id="ARBA00048679"/>
    </source>
</evidence>
<dbReference type="FunFam" id="3.10.110.10:FF:000057">
    <property type="entry name" value="eukaryotic translation initiation factor 2-alpha kinase 4"/>
    <property type="match status" value="1"/>
</dbReference>
<evidence type="ECO:0000313" key="16">
    <source>
        <dbReference type="EMBL" id="KAH0562866.1"/>
    </source>
</evidence>
<comment type="catalytic activity">
    <reaction evidence="9">
        <text>L-seryl-[protein] + ATP = O-phospho-L-seryl-[protein] + ADP + H(+)</text>
        <dbReference type="Rhea" id="RHEA:17989"/>
        <dbReference type="Rhea" id="RHEA-COMP:9863"/>
        <dbReference type="Rhea" id="RHEA-COMP:11604"/>
        <dbReference type="ChEBI" id="CHEBI:15378"/>
        <dbReference type="ChEBI" id="CHEBI:29999"/>
        <dbReference type="ChEBI" id="CHEBI:30616"/>
        <dbReference type="ChEBI" id="CHEBI:83421"/>
        <dbReference type="ChEBI" id="CHEBI:456216"/>
        <dbReference type="EC" id="2.7.11.1"/>
    </reaction>
</comment>
<dbReference type="PANTHER" id="PTHR11042:SF136">
    <property type="entry name" value="EIF-2-ALPHA KINASE GCN2"/>
    <property type="match status" value="1"/>
</dbReference>
<dbReference type="SMART" id="SM00220">
    <property type="entry name" value="S_TKc"/>
    <property type="match status" value="2"/>
</dbReference>
<feature type="compositionally biased region" description="Low complexity" evidence="13">
    <location>
        <begin position="654"/>
        <end position="663"/>
    </location>
</feature>
<dbReference type="InterPro" id="IPR045864">
    <property type="entry name" value="aa-tRNA-synth_II/BPL/LPL"/>
</dbReference>
<evidence type="ECO:0000256" key="10">
    <source>
        <dbReference type="PIRSR" id="PIRSR000660-1"/>
    </source>
</evidence>
<dbReference type="SMART" id="SM00591">
    <property type="entry name" value="RWD"/>
    <property type="match status" value="1"/>
</dbReference>
<feature type="compositionally biased region" description="Polar residues" evidence="13">
    <location>
        <begin position="190"/>
        <end position="201"/>
    </location>
</feature>
<dbReference type="Pfam" id="PF13393">
    <property type="entry name" value="tRNA-synt_His"/>
    <property type="match status" value="1"/>
</dbReference>
<feature type="domain" description="Protein kinase" evidence="14">
    <location>
        <begin position="246"/>
        <end position="501"/>
    </location>
</feature>
<evidence type="ECO:0000256" key="2">
    <source>
        <dbReference type="ARBA" id="ARBA00022527"/>
    </source>
</evidence>
<gene>
    <name evidence="16" type="ORF">KQX54_001301</name>
</gene>
<feature type="compositionally biased region" description="Basic and acidic residues" evidence="13">
    <location>
        <begin position="681"/>
        <end position="696"/>
    </location>
</feature>
<keyword evidence="5" id="KW-0418">Kinase</keyword>
<comment type="catalytic activity">
    <reaction evidence="8">
        <text>L-threonyl-[protein] + ATP = O-phospho-L-threonyl-[protein] + ADP + H(+)</text>
        <dbReference type="Rhea" id="RHEA:46608"/>
        <dbReference type="Rhea" id="RHEA-COMP:11060"/>
        <dbReference type="Rhea" id="RHEA-COMP:11605"/>
        <dbReference type="ChEBI" id="CHEBI:15378"/>
        <dbReference type="ChEBI" id="CHEBI:30013"/>
        <dbReference type="ChEBI" id="CHEBI:30616"/>
        <dbReference type="ChEBI" id="CHEBI:61977"/>
        <dbReference type="ChEBI" id="CHEBI:456216"/>
        <dbReference type="EC" id="2.7.11.1"/>
    </reaction>
</comment>
<dbReference type="PROSITE" id="PS50011">
    <property type="entry name" value="PROTEIN_KINASE_DOM"/>
    <property type="match status" value="2"/>
</dbReference>
<dbReference type="GO" id="GO:0005737">
    <property type="term" value="C:cytoplasm"/>
    <property type="evidence" value="ECO:0007669"/>
    <property type="project" value="TreeGrafter"/>
</dbReference>
<feature type="domain" description="Protein kinase" evidence="14">
    <location>
        <begin position="537"/>
        <end position="936"/>
    </location>
</feature>
<evidence type="ECO:0000256" key="4">
    <source>
        <dbReference type="ARBA" id="ARBA00022741"/>
    </source>
</evidence>
<dbReference type="GO" id="GO:0005524">
    <property type="term" value="F:ATP binding"/>
    <property type="evidence" value="ECO:0007669"/>
    <property type="project" value="UniProtKB-UniRule"/>
</dbReference>
<feature type="domain" description="RWD" evidence="15">
    <location>
        <begin position="12"/>
        <end position="126"/>
    </location>
</feature>
<feature type="active site" description="Proton acceptor" evidence="10">
    <location>
        <position position="777"/>
    </location>
</feature>
<evidence type="ECO:0000256" key="11">
    <source>
        <dbReference type="PIRSR" id="PIRSR000660-2"/>
    </source>
</evidence>
<dbReference type="Gene3D" id="3.10.110.10">
    <property type="entry name" value="Ubiquitin Conjugating Enzyme"/>
    <property type="match status" value="1"/>
</dbReference>
<dbReference type="EMBL" id="JAHXZJ010000006">
    <property type="protein sequence ID" value="KAH0562866.1"/>
    <property type="molecule type" value="Genomic_DNA"/>
</dbReference>
<reference evidence="16 17" key="1">
    <citation type="journal article" date="2021" name="J. Hered.">
        <title>A chromosome-level genome assembly of the parasitoid wasp, Cotesia glomerata (Hymenoptera: Braconidae).</title>
        <authorList>
            <person name="Pinto B.J."/>
            <person name="Weis J.J."/>
            <person name="Gamble T."/>
            <person name="Ode P.J."/>
            <person name="Paul R."/>
            <person name="Zaspel J.M."/>
        </authorList>
    </citation>
    <scope>NUCLEOTIDE SEQUENCE [LARGE SCALE GENOMIC DNA]</scope>
    <source>
        <strain evidence="16">CgM1</strain>
    </source>
</reference>
<dbReference type="InterPro" id="IPR041715">
    <property type="entry name" value="HisRS-like_core"/>
</dbReference>
<feature type="compositionally biased region" description="Basic and acidic residues" evidence="13">
    <location>
        <begin position="704"/>
        <end position="717"/>
    </location>
</feature>
<keyword evidence="6 11" id="KW-0067">ATP-binding</keyword>
<dbReference type="Pfam" id="PF05773">
    <property type="entry name" value="RWD"/>
    <property type="match status" value="1"/>
</dbReference>
<dbReference type="InterPro" id="IPR017441">
    <property type="entry name" value="Protein_kinase_ATP_BS"/>
</dbReference>